<name>A0A6M3XJH6_9ZZZZ</name>
<protein>
    <submittedName>
        <fullName evidence="1">Uncharacterized protein</fullName>
    </submittedName>
</protein>
<evidence type="ECO:0000313" key="1">
    <source>
        <dbReference type="EMBL" id="QJH97023.1"/>
    </source>
</evidence>
<dbReference type="EMBL" id="MT144670">
    <property type="protein sequence ID" value="QJH97023.1"/>
    <property type="molecule type" value="Genomic_DNA"/>
</dbReference>
<reference evidence="1" key="1">
    <citation type="submission" date="2020-03" db="EMBL/GenBank/DDBJ databases">
        <title>The deep terrestrial virosphere.</title>
        <authorList>
            <person name="Holmfeldt K."/>
            <person name="Nilsson E."/>
            <person name="Simone D."/>
            <person name="Lopez-Fernandez M."/>
            <person name="Wu X."/>
            <person name="de Brujin I."/>
            <person name="Lundin D."/>
            <person name="Andersson A."/>
            <person name="Bertilsson S."/>
            <person name="Dopson M."/>
        </authorList>
    </citation>
    <scope>NUCLEOTIDE SEQUENCE</scope>
    <source>
        <strain evidence="1">TM448B00894</strain>
    </source>
</reference>
<gene>
    <name evidence="1" type="ORF">TM448B00894_0019</name>
</gene>
<accession>A0A6M3XJH6</accession>
<dbReference type="AlphaFoldDB" id="A0A6M3XJH6"/>
<sequence length="77" mass="8835">MNEKRILMIPIKHKIAVLTKKGRTCLVELYALLNGADIDFDEEIVAIIKESLEYGEDAGRTLFTLKSFYDEAMNKKK</sequence>
<organism evidence="1">
    <name type="scientific">viral metagenome</name>
    <dbReference type="NCBI Taxonomy" id="1070528"/>
    <lineage>
        <taxon>unclassified sequences</taxon>
        <taxon>metagenomes</taxon>
        <taxon>organismal metagenomes</taxon>
    </lineage>
</organism>
<proteinExistence type="predicted"/>